<comment type="caution">
    <text evidence="1">The sequence shown here is derived from an EMBL/GenBank/DDBJ whole genome shotgun (WGS) entry which is preliminary data.</text>
</comment>
<evidence type="ECO:0000313" key="1">
    <source>
        <dbReference type="EMBL" id="KAK9002547.1"/>
    </source>
</evidence>
<evidence type="ECO:0000313" key="2">
    <source>
        <dbReference type="Proteomes" id="UP001396334"/>
    </source>
</evidence>
<dbReference type="EMBL" id="JBBPBN010000035">
    <property type="protein sequence ID" value="KAK9002547.1"/>
    <property type="molecule type" value="Genomic_DNA"/>
</dbReference>
<keyword evidence="2" id="KW-1185">Reference proteome</keyword>
<reference evidence="1 2" key="1">
    <citation type="journal article" date="2024" name="G3 (Bethesda)">
        <title>Genome assembly of Hibiscus sabdariffa L. provides insights into metabolisms of medicinal natural products.</title>
        <authorList>
            <person name="Kim T."/>
        </authorList>
    </citation>
    <scope>NUCLEOTIDE SEQUENCE [LARGE SCALE GENOMIC DNA]</scope>
    <source>
        <strain evidence="1">TK-2024</strain>
        <tissue evidence="1">Old leaves</tissue>
    </source>
</reference>
<proteinExistence type="predicted"/>
<name>A0ABR2QPE6_9ROSI</name>
<organism evidence="1 2">
    <name type="scientific">Hibiscus sabdariffa</name>
    <name type="common">roselle</name>
    <dbReference type="NCBI Taxonomy" id="183260"/>
    <lineage>
        <taxon>Eukaryota</taxon>
        <taxon>Viridiplantae</taxon>
        <taxon>Streptophyta</taxon>
        <taxon>Embryophyta</taxon>
        <taxon>Tracheophyta</taxon>
        <taxon>Spermatophyta</taxon>
        <taxon>Magnoliopsida</taxon>
        <taxon>eudicotyledons</taxon>
        <taxon>Gunneridae</taxon>
        <taxon>Pentapetalae</taxon>
        <taxon>rosids</taxon>
        <taxon>malvids</taxon>
        <taxon>Malvales</taxon>
        <taxon>Malvaceae</taxon>
        <taxon>Malvoideae</taxon>
        <taxon>Hibiscus</taxon>
    </lineage>
</organism>
<dbReference type="Proteomes" id="UP001396334">
    <property type="component" value="Unassembled WGS sequence"/>
</dbReference>
<sequence length="113" mass="12892">MVFVFFLARVEVSEFGCEYFCWVCRHFRARGVDDSVEWLKQWLKHKSIKAPVCGISRYVEGFMKVVFLGPLERFDADHGDSNGNKGGIETFIDAMWSNGLALDGMSRKSFVIA</sequence>
<gene>
    <name evidence="1" type="ORF">V6N11_025219</name>
</gene>
<protein>
    <submittedName>
        <fullName evidence="1">Uncharacterized protein</fullName>
    </submittedName>
</protein>
<accession>A0ABR2QPE6</accession>